<comment type="subcellular location">
    <subcellularLocation>
        <location evidence="1">Cell membrane</location>
        <topology evidence="1">Multi-pass membrane protein</topology>
    </subcellularLocation>
</comment>
<dbReference type="Proteomes" id="UP000264141">
    <property type="component" value="Unassembled WGS sequence"/>
</dbReference>
<reference evidence="7 8" key="1">
    <citation type="journal article" date="2018" name="Nat. Biotechnol.">
        <title>A standardized bacterial taxonomy based on genome phylogeny substantially revises the tree of life.</title>
        <authorList>
            <person name="Parks D.H."/>
            <person name="Chuvochina M."/>
            <person name="Waite D.W."/>
            <person name="Rinke C."/>
            <person name="Skarshewski A."/>
            <person name="Chaumeil P.A."/>
            <person name="Hugenholtz P."/>
        </authorList>
    </citation>
    <scope>NUCLEOTIDE SEQUENCE [LARGE SCALE GENOMIC DNA]</scope>
    <source>
        <strain evidence="7">UBA8781</strain>
    </source>
</reference>
<dbReference type="Pfam" id="PF03706">
    <property type="entry name" value="LPG_synthase_TM"/>
    <property type="match status" value="1"/>
</dbReference>
<evidence type="ECO:0000313" key="7">
    <source>
        <dbReference type="EMBL" id="HCE18088.1"/>
    </source>
</evidence>
<organism evidence="7 8">
    <name type="scientific">Anaerolinea thermolimosa</name>
    <dbReference type="NCBI Taxonomy" id="229919"/>
    <lineage>
        <taxon>Bacteria</taxon>
        <taxon>Bacillati</taxon>
        <taxon>Chloroflexota</taxon>
        <taxon>Anaerolineae</taxon>
        <taxon>Anaerolineales</taxon>
        <taxon>Anaerolineaceae</taxon>
        <taxon>Anaerolinea</taxon>
    </lineage>
</organism>
<feature type="transmembrane region" description="Helical" evidence="6">
    <location>
        <begin position="373"/>
        <end position="393"/>
    </location>
</feature>
<keyword evidence="3 6" id="KW-0812">Transmembrane</keyword>
<proteinExistence type="predicted"/>
<dbReference type="EMBL" id="DPBP01000037">
    <property type="protein sequence ID" value="HCE18088.1"/>
    <property type="molecule type" value="Genomic_DNA"/>
</dbReference>
<evidence type="ECO:0000313" key="8">
    <source>
        <dbReference type="Proteomes" id="UP000264141"/>
    </source>
</evidence>
<feature type="transmembrane region" description="Helical" evidence="6">
    <location>
        <begin position="261"/>
        <end position="278"/>
    </location>
</feature>
<evidence type="ECO:0000256" key="1">
    <source>
        <dbReference type="ARBA" id="ARBA00004651"/>
    </source>
</evidence>
<sequence length="441" mass="48714">MVFAGWSGQISLFVGYVGSQPYWAGELSDATLYDAPCSGRYANGLYCRGSATDLFSTGYTGCGYVVDVPSHGKFYQRLAGRLWAEMELEYGCSRLDSDYLEYGVEVDPVSVTGGSGLKPGGCPLSGDQVSGPALVDGWRDRTGVGFGCSRGTGTYLCVGFDPVERTGFERQCHERVVLGGTSAGRGPDVNGNRKVLFMESGRVDDLPPRGRNQTARLRFFSFSVWGVVFWLTLVLLAVVVFRSFPLDPVWDALKRLSSGKIGVLLALNLWILGLWTWRWQFLLSSLGVRFSFLPLLAYRLAGFGVSYFSPGPQFGGEPYQVYLLSSRHNVKVSLAVASVYLDKAVEGLTNWVFLIPGLIGLSAGGVLSPEGTGWLVGGWIGLAGMVFVHLMALSRGKRPLTRVLEMILKEERLRSLRIRWERLKKLKNPWELFFSRGHRFF</sequence>
<feature type="transmembrane region" description="Helical" evidence="6">
    <location>
        <begin position="219"/>
        <end position="241"/>
    </location>
</feature>
<dbReference type="NCBIfam" id="TIGR00374">
    <property type="entry name" value="flippase-like domain"/>
    <property type="match status" value="1"/>
</dbReference>
<accession>A0A3D1JK18</accession>
<dbReference type="GO" id="GO:0005886">
    <property type="term" value="C:plasma membrane"/>
    <property type="evidence" value="ECO:0007669"/>
    <property type="project" value="UniProtKB-SubCell"/>
</dbReference>
<name>A0A3D1JK18_9CHLR</name>
<evidence type="ECO:0000256" key="4">
    <source>
        <dbReference type="ARBA" id="ARBA00022989"/>
    </source>
</evidence>
<dbReference type="AlphaFoldDB" id="A0A3D1JK18"/>
<evidence type="ECO:0008006" key="9">
    <source>
        <dbReference type="Google" id="ProtNLM"/>
    </source>
</evidence>
<evidence type="ECO:0000256" key="3">
    <source>
        <dbReference type="ARBA" id="ARBA00022692"/>
    </source>
</evidence>
<keyword evidence="4 6" id="KW-1133">Transmembrane helix</keyword>
<keyword evidence="2" id="KW-1003">Cell membrane</keyword>
<comment type="caution">
    <text evidence="7">The sequence shown here is derived from an EMBL/GenBank/DDBJ whole genome shotgun (WGS) entry which is preliminary data.</text>
</comment>
<dbReference type="PANTHER" id="PTHR39087:SF2">
    <property type="entry name" value="UPF0104 MEMBRANE PROTEIN MJ1595"/>
    <property type="match status" value="1"/>
</dbReference>
<protein>
    <recommendedName>
        <fullName evidence="9">Flippase-like domain-containing protein</fullName>
    </recommendedName>
</protein>
<keyword evidence="5 6" id="KW-0472">Membrane</keyword>
<gene>
    <name evidence="7" type="ORF">DEQ80_09535</name>
</gene>
<evidence type="ECO:0000256" key="2">
    <source>
        <dbReference type="ARBA" id="ARBA00022475"/>
    </source>
</evidence>
<dbReference type="PANTHER" id="PTHR39087">
    <property type="entry name" value="UPF0104 MEMBRANE PROTEIN MJ1595"/>
    <property type="match status" value="1"/>
</dbReference>
<evidence type="ECO:0000256" key="5">
    <source>
        <dbReference type="ARBA" id="ARBA00023136"/>
    </source>
</evidence>
<dbReference type="STRING" id="229919.GCA_001050195_01901"/>
<dbReference type="InterPro" id="IPR022791">
    <property type="entry name" value="L-PG_synthase/AglD"/>
</dbReference>
<feature type="transmembrane region" description="Helical" evidence="6">
    <location>
        <begin position="290"/>
        <end position="309"/>
    </location>
</feature>
<evidence type="ECO:0000256" key="6">
    <source>
        <dbReference type="SAM" id="Phobius"/>
    </source>
</evidence>